<comment type="caution">
    <text evidence="2">The sequence shown here is derived from an EMBL/GenBank/DDBJ whole genome shotgun (WGS) entry which is preliminary data.</text>
</comment>
<dbReference type="Proteomes" id="UP000324222">
    <property type="component" value="Unassembled WGS sequence"/>
</dbReference>
<dbReference type="AlphaFoldDB" id="A0A5B7I8V2"/>
<gene>
    <name evidence="2" type="ORF">E2C01_074763</name>
</gene>
<accession>A0A5B7I8V2</accession>
<evidence type="ECO:0000313" key="3">
    <source>
        <dbReference type="Proteomes" id="UP000324222"/>
    </source>
</evidence>
<proteinExistence type="predicted"/>
<protein>
    <submittedName>
        <fullName evidence="2">Uncharacterized protein</fullName>
    </submittedName>
</protein>
<organism evidence="2 3">
    <name type="scientific">Portunus trituberculatus</name>
    <name type="common">Swimming crab</name>
    <name type="synonym">Neptunus trituberculatus</name>
    <dbReference type="NCBI Taxonomy" id="210409"/>
    <lineage>
        <taxon>Eukaryota</taxon>
        <taxon>Metazoa</taxon>
        <taxon>Ecdysozoa</taxon>
        <taxon>Arthropoda</taxon>
        <taxon>Crustacea</taxon>
        <taxon>Multicrustacea</taxon>
        <taxon>Malacostraca</taxon>
        <taxon>Eumalacostraca</taxon>
        <taxon>Eucarida</taxon>
        <taxon>Decapoda</taxon>
        <taxon>Pleocyemata</taxon>
        <taxon>Brachyura</taxon>
        <taxon>Eubrachyura</taxon>
        <taxon>Portunoidea</taxon>
        <taxon>Portunidae</taxon>
        <taxon>Portuninae</taxon>
        <taxon>Portunus</taxon>
    </lineage>
</organism>
<name>A0A5B7I8V2_PORTR</name>
<sequence>MNDEPIERHRRKNFPPLEHHLALPRSSILTAFRKFPRPDTLLCAATFGPPRRLLAVRKENILAPALRNVNPVSRPPTRRDPTDPSRSGGEPRTASSKWL</sequence>
<feature type="region of interest" description="Disordered" evidence="1">
    <location>
        <begin position="67"/>
        <end position="99"/>
    </location>
</feature>
<evidence type="ECO:0000256" key="1">
    <source>
        <dbReference type="SAM" id="MobiDB-lite"/>
    </source>
</evidence>
<keyword evidence="3" id="KW-1185">Reference proteome</keyword>
<reference evidence="2 3" key="1">
    <citation type="submission" date="2019-05" db="EMBL/GenBank/DDBJ databases">
        <title>Another draft genome of Portunus trituberculatus and its Hox gene families provides insights of decapod evolution.</title>
        <authorList>
            <person name="Jeong J.-H."/>
            <person name="Song I."/>
            <person name="Kim S."/>
            <person name="Choi T."/>
            <person name="Kim D."/>
            <person name="Ryu S."/>
            <person name="Kim W."/>
        </authorList>
    </citation>
    <scope>NUCLEOTIDE SEQUENCE [LARGE SCALE GENOMIC DNA]</scope>
    <source>
        <tissue evidence="2">Muscle</tissue>
    </source>
</reference>
<evidence type="ECO:0000313" key="2">
    <source>
        <dbReference type="EMBL" id="MPC80192.1"/>
    </source>
</evidence>
<dbReference type="EMBL" id="VSRR010053327">
    <property type="protein sequence ID" value="MPC80192.1"/>
    <property type="molecule type" value="Genomic_DNA"/>
</dbReference>